<name>A0ABX6EVH2_KLUMA</name>
<proteinExistence type="inferred from homology"/>
<dbReference type="InterPro" id="IPR020485">
    <property type="entry name" value="Spg4"/>
</dbReference>
<evidence type="ECO:0000313" key="5">
    <source>
        <dbReference type="EMBL" id="QGN15118.1"/>
    </source>
</evidence>
<evidence type="ECO:0000313" key="6">
    <source>
        <dbReference type="Proteomes" id="UP000422736"/>
    </source>
</evidence>
<evidence type="ECO:0000256" key="1">
    <source>
        <dbReference type="ARBA" id="ARBA00003155"/>
    </source>
</evidence>
<sequence length="101" mass="11531">MSKFFEAFEVYNRNKHAPGDAKSRGGNHSNIGTGNTTYMFAREYRGPNKVQAVPRSQEDGQAQAQPQMVDVSKLSREEFEAMYYKMHPETPRGEPNNKVNF</sequence>
<protein>
    <recommendedName>
        <fullName evidence="3">Stationary phase protein 4</fullName>
    </recommendedName>
</protein>
<comment type="similarity">
    <text evidence="2">Belongs to the SPG4 family.</text>
</comment>
<organism evidence="5 6">
    <name type="scientific">Kluyveromyces marxianus</name>
    <name type="common">Yeast</name>
    <name type="synonym">Candida kefyr</name>
    <dbReference type="NCBI Taxonomy" id="4911"/>
    <lineage>
        <taxon>Eukaryota</taxon>
        <taxon>Fungi</taxon>
        <taxon>Dikarya</taxon>
        <taxon>Ascomycota</taxon>
        <taxon>Saccharomycotina</taxon>
        <taxon>Saccharomycetes</taxon>
        <taxon>Saccharomycetales</taxon>
        <taxon>Saccharomycetaceae</taxon>
        <taxon>Kluyveromyces</taxon>
    </lineage>
</organism>
<reference evidence="5 6" key="2">
    <citation type="submission" date="2019-11" db="EMBL/GenBank/DDBJ databases">
        <authorList>
            <person name="Lu H."/>
        </authorList>
    </citation>
    <scope>NUCLEOTIDE SEQUENCE [LARGE SCALE GENOMIC DNA]</scope>
    <source>
        <strain evidence="5 6">FIM1</strain>
    </source>
</reference>
<dbReference type="Proteomes" id="UP000422736">
    <property type="component" value="Chromosome 3"/>
</dbReference>
<reference evidence="5 6" key="1">
    <citation type="submission" date="2016-03" db="EMBL/GenBank/DDBJ databases">
        <title>How can Kluyveromyces marxianus grow so fast - potential evolutionary course in Saccharomyces Complex revealed by comparative genomics.</title>
        <authorList>
            <person name="Mo W."/>
            <person name="Lu W."/>
            <person name="Yang X."/>
            <person name="Qi J."/>
            <person name="Lv H."/>
        </authorList>
    </citation>
    <scope>NUCLEOTIDE SEQUENCE [LARGE SCALE GENOMIC DNA]</scope>
    <source>
        <strain evidence="5 6">FIM1</strain>
    </source>
</reference>
<accession>A0ABX6EVH2</accession>
<evidence type="ECO:0000256" key="2">
    <source>
        <dbReference type="ARBA" id="ARBA00007045"/>
    </source>
</evidence>
<keyword evidence="6" id="KW-1185">Reference proteome</keyword>
<feature type="region of interest" description="Disordered" evidence="4">
    <location>
        <begin position="15"/>
        <end position="35"/>
    </location>
</feature>
<evidence type="ECO:0000256" key="4">
    <source>
        <dbReference type="SAM" id="MobiDB-lite"/>
    </source>
</evidence>
<feature type="compositionally biased region" description="Polar residues" evidence="4">
    <location>
        <begin position="26"/>
        <end position="35"/>
    </location>
</feature>
<dbReference type="EMBL" id="CP015056">
    <property type="protein sequence ID" value="QGN15118.1"/>
    <property type="molecule type" value="Genomic_DNA"/>
</dbReference>
<dbReference type="Pfam" id="PF17325">
    <property type="entry name" value="SPG4"/>
    <property type="match status" value="2"/>
</dbReference>
<comment type="function">
    <text evidence="1">Stationary phase-essential protein not required for growth on nonfermentable carbon sources.</text>
</comment>
<evidence type="ECO:0000256" key="3">
    <source>
        <dbReference type="ARBA" id="ARBA00020398"/>
    </source>
</evidence>
<gene>
    <name evidence="5" type="primary">SPG4</name>
    <name evidence="5" type="ORF">FIM1_1805</name>
</gene>
<feature type="region of interest" description="Disordered" evidence="4">
    <location>
        <begin position="50"/>
        <end position="69"/>
    </location>
</feature>